<evidence type="ECO:0000313" key="3">
    <source>
        <dbReference type="EMBL" id="CAH0371535.1"/>
    </source>
</evidence>
<sequence>MPRRRCTALAWWSLTLASRGAALVAPPARCRRRTTPMRQPLRRPAVLDPNVIAPTLTTAYDFEGFQGSYASLYATLGLYVLSFSGLWSTIKRATKVALVQNTYEFPGENAPGGGRPMREIAGDVMAYMQANNYEVADAGETITFRGKIAASKSQAFFLSFVTLVCLGSLALVLQIQFPAVGNYWFGLCLLGPYAGVFYWGSAQENEDREFKVKLTANDEETETLMVLRGGKEDVERMEREMALQQQGMVRVKGVFEDMLA</sequence>
<protein>
    <submittedName>
        <fullName evidence="3">Uncharacterized protein</fullName>
    </submittedName>
</protein>
<organism evidence="3 4">
    <name type="scientific">Pelagomonas calceolata</name>
    <dbReference type="NCBI Taxonomy" id="35677"/>
    <lineage>
        <taxon>Eukaryota</taxon>
        <taxon>Sar</taxon>
        <taxon>Stramenopiles</taxon>
        <taxon>Ochrophyta</taxon>
        <taxon>Pelagophyceae</taxon>
        <taxon>Pelagomonadales</taxon>
        <taxon>Pelagomonadaceae</taxon>
        <taxon>Pelagomonas</taxon>
    </lineage>
</organism>
<gene>
    <name evidence="3" type="ORF">PECAL_3P14840</name>
</gene>
<dbReference type="AlphaFoldDB" id="A0A8J2WJT6"/>
<name>A0A8J2WJT6_9STRA</name>
<dbReference type="EMBL" id="CAKKNE010000003">
    <property type="protein sequence ID" value="CAH0371535.1"/>
    <property type="molecule type" value="Genomic_DNA"/>
</dbReference>
<reference evidence="3" key="1">
    <citation type="submission" date="2021-11" db="EMBL/GenBank/DDBJ databases">
        <authorList>
            <consortium name="Genoscope - CEA"/>
            <person name="William W."/>
        </authorList>
    </citation>
    <scope>NUCLEOTIDE SEQUENCE</scope>
</reference>
<evidence type="ECO:0000256" key="1">
    <source>
        <dbReference type="SAM" id="Phobius"/>
    </source>
</evidence>
<keyword evidence="1" id="KW-0812">Transmembrane</keyword>
<dbReference type="InterPro" id="IPR021919">
    <property type="entry name" value="CCB1"/>
</dbReference>
<keyword evidence="2" id="KW-0732">Signal</keyword>
<dbReference type="PANTHER" id="PTHR35302">
    <property type="match status" value="1"/>
</dbReference>
<feature type="chain" id="PRO_5035240434" evidence="2">
    <location>
        <begin position="23"/>
        <end position="260"/>
    </location>
</feature>
<comment type="caution">
    <text evidence="3">The sequence shown here is derived from an EMBL/GenBank/DDBJ whole genome shotgun (WGS) entry which is preliminary data.</text>
</comment>
<feature type="signal peptide" evidence="2">
    <location>
        <begin position="1"/>
        <end position="22"/>
    </location>
</feature>
<dbReference type="Pfam" id="PF12046">
    <property type="entry name" value="CCB1"/>
    <property type="match status" value="1"/>
</dbReference>
<keyword evidence="4" id="KW-1185">Reference proteome</keyword>
<evidence type="ECO:0000313" key="4">
    <source>
        <dbReference type="Proteomes" id="UP000789595"/>
    </source>
</evidence>
<proteinExistence type="predicted"/>
<evidence type="ECO:0000256" key="2">
    <source>
        <dbReference type="SAM" id="SignalP"/>
    </source>
</evidence>
<keyword evidence="1" id="KW-0472">Membrane</keyword>
<dbReference type="OrthoDB" id="447756at2759"/>
<dbReference type="PANTHER" id="PTHR35302:SF1">
    <property type="entry name" value="PROTEIN COFACTOR ASSEMBLY OF COMPLEX C SUBUNIT B CCB1, CHLOROPLASTIC"/>
    <property type="match status" value="1"/>
</dbReference>
<accession>A0A8J2WJT6</accession>
<keyword evidence="1" id="KW-1133">Transmembrane helix</keyword>
<dbReference type="Proteomes" id="UP000789595">
    <property type="component" value="Unassembled WGS sequence"/>
</dbReference>
<feature type="transmembrane region" description="Helical" evidence="1">
    <location>
        <begin position="183"/>
        <end position="201"/>
    </location>
</feature>
<feature type="transmembrane region" description="Helical" evidence="1">
    <location>
        <begin position="155"/>
        <end position="177"/>
    </location>
</feature>